<dbReference type="InterPro" id="IPR012338">
    <property type="entry name" value="Beta-lactam/transpept-like"/>
</dbReference>
<dbReference type="EMBL" id="VDBS01000013">
    <property type="protein sequence ID" value="TNB58793.1"/>
    <property type="molecule type" value="Genomic_DNA"/>
</dbReference>
<dbReference type="InterPro" id="IPR001460">
    <property type="entry name" value="PCN-bd_Tpept"/>
</dbReference>
<comment type="caution">
    <text evidence="2">The sequence shown here is derived from an EMBL/GenBank/DDBJ whole genome shotgun (WGS) entry which is preliminary data.</text>
</comment>
<dbReference type="Proteomes" id="UP000306813">
    <property type="component" value="Unassembled WGS sequence"/>
</dbReference>
<dbReference type="Gene3D" id="3.40.710.10">
    <property type="entry name" value="DD-peptidase/beta-lactamase superfamily"/>
    <property type="match status" value="1"/>
</dbReference>
<dbReference type="NCBIfam" id="NF000463">
    <property type="entry name" value="blaOXA_Campylobacter"/>
    <property type="match status" value="1"/>
</dbReference>
<feature type="domain" description="Penicillin-binding protein transpeptidase" evidence="1">
    <location>
        <begin position="39"/>
        <end position="244"/>
    </location>
</feature>
<dbReference type="GO" id="GO:0008658">
    <property type="term" value="F:penicillin binding"/>
    <property type="evidence" value="ECO:0007669"/>
    <property type="project" value="InterPro"/>
</dbReference>
<organism evidence="2 3">
    <name type="scientific">Campylobacter helveticus</name>
    <dbReference type="NCBI Taxonomy" id="28898"/>
    <lineage>
        <taxon>Bacteria</taxon>
        <taxon>Pseudomonadati</taxon>
        <taxon>Campylobacterota</taxon>
        <taxon>Epsilonproteobacteria</taxon>
        <taxon>Campylobacterales</taxon>
        <taxon>Campylobacteraceae</taxon>
        <taxon>Campylobacter</taxon>
    </lineage>
</organism>
<name>A0AAX2UMD8_9BACT</name>
<dbReference type="RefSeq" id="WP_082199911.1">
    <property type="nucleotide sequence ID" value="NZ_CAUWMG010000002.1"/>
</dbReference>
<proteinExistence type="predicted"/>
<dbReference type="NCBIfam" id="NF012161">
    <property type="entry name" value="bla_class_D_main"/>
    <property type="match status" value="1"/>
</dbReference>
<dbReference type="AlphaFoldDB" id="A0AAX2UMD8"/>
<sequence>MKKFSVALLFFMLIFTNLKADVLPNFFKGYNVSGVFILYDGKNFYTNDLKRANERFSPASTFKIFNALFALNLGVIRDEKEIFYHYNNEKVFLPSWKNDANLSSAIKRSQVPAFKFLARKIGLENMQKNLNLIHYGNGVISQIDNFWLDNSLKISAKEQAVLLYKLATTSLPYPQKNQEIIKNLLFYKKNEWGKIYAKTGFNDELGIAHIVGFYEIDGEIFSFGLNLNVKNFEELYKREEILEKYLNFIAQKGRVLK</sequence>
<accession>A0AAX2UMD8</accession>
<gene>
    <name evidence="2" type="primary">blaOXA</name>
    <name evidence="2" type="ORF">FDW42_01335</name>
</gene>
<dbReference type="GeneID" id="52036991"/>
<evidence type="ECO:0000259" key="1">
    <source>
        <dbReference type="Pfam" id="PF00905"/>
    </source>
</evidence>
<evidence type="ECO:0000313" key="2">
    <source>
        <dbReference type="EMBL" id="TNB58793.1"/>
    </source>
</evidence>
<dbReference type="SUPFAM" id="SSF56601">
    <property type="entry name" value="beta-lactamase/transpeptidase-like"/>
    <property type="match status" value="1"/>
</dbReference>
<protein>
    <submittedName>
        <fullName evidence="2">Class D beta-lactamase</fullName>
    </submittedName>
</protein>
<evidence type="ECO:0000313" key="3">
    <source>
        <dbReference type="Proteomes" id="UP000306813"/>
    </source>
</evidence>
<dbReference type="KEGG" id="chv:CHELV3228_1089"/>
<reference evidence="2 3" key="1">
    <citation type="submission" date="2019-05" db="EMBL/GenBank/DDBJ databases">
        <title>Draft genomes of eight strains of Campylobacter helveticus isolated from cats and a dog in New Zealand.</title>
        <authorList>
            <person name="Bojanic K."/>
            <person name="Midwinter A.C."/>
            <person name="Biggs P.J."/>
            <person name="Acke E."/>
            <person name="Cornelius A.J."/>
            <person name="Marshall J.C."/>
        </authorList>
    </citation>
    <scope>NUCLEOTIDE SEQUENCE [LARGE SCALE GENOMIC DNA]</scope>
    <source>
        <strain evidence="2 3">ACP123b</strain>
    </source>
</reference>
<dbReference type="Pfam" id="PF00905">
    <property type="entry name" value="Transpeptidase"/>
    <property type="match status" value="1"/>
</dbReference>